<evidence type="ECO:0000313" key="2">
    <source>
        <dbReference type="EMBL" id="KAI3952215.1"/>
    </source>
</evidence>
<reference evidence="2" key="1">
    <citation type="submission" date="2022-04" db="EMBL/GenBank/DDBJ databases">
        <title>A functionally conserved STORR gene fusion in Papaver species that diverged 16.8 million years ago.</title>
        <authorList>
            <person name="Catania T."/>
        </authorList>
    </citation>
    <scope>NUCLEOTIDE SEQUENCE</scope>
    <source>
        <strain evidence="2">S-188037</strain>
    </source>
</reference>
<evidence type="ECO:0000313" key="3">
    <source>
        <dbReference type="Proteomes" id="UP001202328"/>
    </source>
</evidence>
<keyword evidence="3" id="KW-1185">Reference proteome</keyword>
<gene>
    <name evidence="2" type="ORF">MKW98_005910</name>
</gene>
<accession>A0AAD4TE10</accession>
<dbReference type="EMBL" id="JAJJMB010002292">
    <property type="protein sequence ID" value="KAI3952215.1"/>
    <property type="molecule type" value="Genomic_DNA"/>
</dbReference>
<name>A0AAD4TE10_9MAGN</name>
<sequence>MSKLVNACGHSNCSMFLVTSELPLLQDNVLKLDSTIYPEEDFNDILDEEEEDEEPVVEYVGMQDDELDEIEDDMEDSGLDDSLRDDDIGNEDDDEEITKRVCNVREN</sequence>
<dbReference type="Proteomes" id="UP001202328">
    <property type="component" value="Unassembled WGS sequence"/>
</dbReference>
<dbReference type="AlphaFoldDB" id="A0AAD4TE10"/>
<comment type="caution">
    <text evidence="2">The sequence shown here is derived from an EMBL/GenBank/DDBJ whole genome shotgun (WGS) entry which is preliminary data.</text>
</comment>
<evidence type="ECO:0000256" key="1">
    <source>
        <dbReference type="SAM" id="MobiDB-lite"/>
    </source>
</evidence>
<feature type="compositionally biased region" description="Basic and acidic residues" evidence="1">
    <location>
        <begin position="97"/>
        <end position="107"/>
    </location>
</feature>
<feature type="region of interest" description="Disordered" evidence="1">
    <location>
        <begin position="68"/>
        <end position="107"/>
    </location>
</feature>
<organism evidence="2 3">
    <name type="scientific">Papaver atlanticum</name>
    <dbReference type="NCBI Taxonomy" id="357466"/>
    <lineage>
        <taxon>Eukaryota</taxon>
        <taxon>Viridiplantae</taxon>
        <taxon>Streptophyta</taxon>
        <taxon>Embryophyta</taxon>
        <taxon>Tracheophyta</taxon>
        <taxon>Spermatophyta</taxon>
        <taxon>Magnoliopsida</taxon>
        <taxon>Ranunculales</taxon>
        <taxon>Papaveraceae</taxon>
        <taxon>Papaveroideae</taxon>
        <taxon>Papaver</taxon>
    </lineage>
</organism>
<feature type="compositionally biased region" description="Acidic residues" evidence="1">
    <location>
        <begin position="68"/>
        <end position="79"/>
    </location>
</feature>
<protein>
    <submittedName>
        <fullName evidence="2">Uncharacterized protein</fullName>
    </submittedName>
</protein>
<proteinExistence type="predicted"/>